<keyword evidence="4" id="KW-1185">Reference proteome</keyword>
<dbReference type="EMBL" id="JBHMCA010000042">
    <property type="protein sequence ID" value="MFB9445441.1"/>
    <property type="molecule type" value="Genomic_DNA"/>
</dbReference>
<dbReference type="RefSeq" id="WP_223103801.1">
    <property type="nucleotide sequence ID" value="NZ_CP061913.1"/>
</dbReference>
<gene>
    <name evidence="3" type="ORF">ACFFTR_20390</name>
</gene>
<keyword evidence="2" id="KW-0812">Transmembrane</keyword>
<protein>
    <recommendedName>
        <fullName evidence="5">Integral membrane protein</fullName>
    </recommendedName>
</protein>
<dbReference type="Proteomes" id="UP001589608">
    <property type="component" value="Unassembled WGS sequence"/>
</dbReference>
<organism evidence="3 4">
    <name type="scientific">Dactylosporangium vinaceum</name>
    <dbReference type="NCBI Taxonomy" id="53362"/>
    <lineage>
        <taxon>Bacteria</taxon>
        <taxon>Bacillati</taxon>
        <taxon>Actinomycetota</taxon>
        <taxon>Actinomycetes</taxon>
        <taxon>Micromonosporales</taxon>
        <taxon>Micromonosporaceae</taxon>
        <taxon>Dactylosporangium</taxon>
    </lineage>
</organism>
<evidence type="ECO:0008006" key="5">
    <source>
        <dbReference type="Google" id="ProtNLM"/>
    </source>
</evidence>
<keyword evidence="2" id="KW-0472">Membrane</keyword>
<accession>A0ABV5M994</accession>
<feature type="region of interest" description="Disordered" evidence="1">
    <location>
        <begin position="118"/>
        <end position="144"/>
    </location>
</feature>
<feature type="compositionally biased region" description="Basic and acidic residues" evidence="1">
    <location>
        <begin position="124"/>
        <end position="144"/>
    </location>
</feature>
<keyword evidence="2" id="KW-1133">Transmembrane helix</keyword>
<sequence>MNLFAAALLLVAFTCLDAWLIPSPGLRLALLAAAVTVIAERVADPRAALGCATLAFAFGNGFLQHHTGTLAWSTPIDYPFTLALAGGAALGLSLGQARLAWRRHRRLRPFRALLSETAAGGDGHASRSHQDGAGPDRQDLSVRP</sequence>
<feature type="transmembrane region" description="Helical" evidence="2">
    <location>
        <begin position="80"/>
        <end position="101"/>
    </location>
</feature>
<evidence type="ECO:0000256" key="1">
    <source>
        <dbReference type="SAM" id="MobiDB-lite"/>
    </source>
</evidence>
<name>A0ABV5M994_9ACTN</name>
<comment type="caution">
    <text evidence="3">The sequence shown here is derived from an EMBL/GenBank/DDBJ whole genome shotgun (WGS) entry which is preliminary data.</text>
</comment>
<evidence type="ECO:0000313" key="4">
    <source>
        <dbReference type="Proteomes" id="UP001589608"/>
    </source>
</evidence>
<evidence type="ECO:0000313" key="3">
    <source>
        <dbReference type="EMBL" id="MFB9445441.1"/>
    </source>
</evidence>
<reference evidence="3 4" key="1">
    <citation type="submission" date="2024-09" db="EMBL/GenBank/DDBJ databases">
        <authorList>
            <person name="Sun Q."/>
            <person name="Mori K."/>
        </authorList>
    </citation>
    <scope>NUCLEOTIDE SEQUENCE [LARGE SCALE GENOMIC DNA]</scope>
    <source>
        <strain evidence="3 4">JCM 3307</strain>
    </source>
</reference>
<proteinExistence type="predicted"/>
<evidence type="ECO:0000256" key="2">
    <source>
        <dbReference type="SAM" id="Phobius"/>
    </source>
</evidence>